<dbReference type="Proteomes" id="UP000190744">
    <property type="component" value="Unassembled WGS sequence"/>
</dbReference>
<dbReference type="EMBL" id="LJBN01000164">
    <property type="protein sequence ID" value="OOQ85709.1"/>
    <property type="molecule type" value="Genomic_DNA"/>
</dbReference>
<organism evidence="1 2">
    <name type="scientific">Penicillium brasilianum</name>
    <dbReference type="NCBI Taxonomy" id="104259"/>
    <lineage>
        <taxon>Eukaryota</taxon>
        <taxon>Fungi</taxon>
        <taxon>Dikarya</taxon>
        <taxon>Ascomycota</taxon>
        <taxon>Pezizomycotina</taxon>
        <taxon>Eurotiomycetes</taxon>
        <taxon>Eurotiomycetidae</taxon>
        <taxon>Eurotiales</taxon>
        <taxon>Aspergillaceae</taxon>
        <taxon>Penicillium</taxon>
    </lineage>
</organism>
<comment type="caution">
    <text evidence="1">The sequence shown here is derived from an EMBL/GenBank/DDBJ whole genome shotgun (WGS) entry which is preliminary data.</text>
</comment>
<accession>A0A1S9RJM7</accession>
<gene>
    <name evidence="1" type="ORF">PEBR_25836</name>
</gene>
<sequence length="71" mass="7853">MINALRDSEIPNLNPPPRRGWLLDNKDVARLEVAVSKAFIVHNAEPIEQVSADVLDIILRNGPSDVTLEVP</sequence>
<proteinExistence type="predicted"/>
<evidence type="ECO:0000313" key="2">
    <source>
        <dbReference type="Proteomes" id="UP000190744"/>
    </source>
</evidence>
<evidence type="ECO:0000313" key="1">
    <source>
        <dbReference type="EMBL" id="OOQ85709.1"/>
    </source>
</evidence>
<reference evidence="2" key="1">
    <citation type="submission" date="2015-09" db="EMBL/GenBank/DDBJ databases">
        <authorList>
            <person name="Fill T.P."/>
            <person name="Baretta J.F."/>
            <person name="de Almeida L.G."/>
            <person name="Rocha M."/>
            <person name="de Souza D.H."/>
            <person name="Malavazi I."/>
            <person name="Cerdeira L.T."/>
            <person name="Hong H."/>
            <person name="Samborskyy M."/>
            <person name="de Vasconcelos A.T."/>
            <person name="Leadlay P."/>
            <person name="Rodrigues-Filho E."/>
        </authorList>
    </citation>
    <scope>NUCLEOTIDE SEQUENCE [LARGE SCALE GENOMIC DNA]</scope>
    <source>
        <strain evidence="2">LaBioMMi 136</strain>
    </source>
</reference>
<dbReference type="AlphaFoldDB" id="A0A1S9RJM7"/>
<protein>
    <submittedName>
        <fullName evidence="1">Uncharacterized protein</fullName>
    </submittedName>
</protein>
<name>A0A1S9RJM7_PENBI</name>